<dbReference type="Pfam" id="PF04193">
    <property type="entry name" value="PQ-loop"/>
    <property type="match status" value="2"/>
</dbReference>
<feature type="transmembrane region" description="Helical" evidence="9">
    <location>
        <begin position="195"/>
        <end position="212"/>
    </location>
</feature>
<dbReference type="GO" id="GO:0016020">
    <property type="term" value="C:membrane"/>
    <property type="evidence" value="ECO:0007669"/>
    <property type="project" value="UniProtKB-SubCell"/>
</dbReference>
<dbReference type="AlphaFoldDB" id="A0A6A6TXM5"/>
<evidence type="ECO:0000256" key="2">
    <source>
        <dbReference type="ARBA" id="ARBA00022448"/>
    </source>
</evidence>
<dbReference type="InterPro" id="IPR006603">
    <property type="entry name" value="PQ-loop_rpt"/>
</dbReference>
<evidence type="ECO:0000256" key="9">
    <source>
        <dbReference type="SAM" id="Phobius"/>
    </source>
</evidence>
<evidence type="ECO:0000256" key="7">
    <source>
        <dbReference type="ARBA" id="ARBA00038475"/>
    </source>
</evidence>
<gene>
    <name evidence="10" type="ORF">BT63DRAFT_393824</name>
</gene>
<keyword evidence="6 8" id="KW-0472">Membrane</keyword>
<dbReference type="InterPro" id="IPR016817">
    <property type="entry name" value="MannP-dilichol_defect-1"/>
</dbReference>
<dbReference type="PIRSF" id="PIRSF023381">
    <property type="entry name" value="MannP-dilichol_defect-1p"/>
    <property type="match status" value="1"/>
</dbReference>
<name>A0A6A6TXM5_9PEZI</name>
<dbReference type="PANTHER" id="PTHR12226:SF2">
    <property type="entry name" value="MANNOSE-P-DOLICHOL UTILIZATION DEFECT 1 PROTEIN"/>
    <property type="match status" value="1"/>
</dbReference>
<evidence type="ECO:0000256" key="3">
    <source>
        <dbReference type="ARBA" id="ARBA00022692"/>
    </source>
</evidence>
<keyword evidence="5 8" id="KW-1133">Transmembrane helix</keyword>
<organism evidence="10 11">
    <name type="scientific">Microthyrium microscopicum</name>
    <dbReference type="NCBI Taxonomy" id="703497"/>
    <lineage>
        <taxon>Eukaryota</taxon>
        <taxon>Fungi</taxon>
        <taxon>Dikarya</taxon>
        <taxon>Ascomycota</taxon>
        <taxon>Pezizomycotina</taxon>
        <taxon>Dothideomycetes</taxon>
        <taxon>Dothideomycetes incertae sedis</taxon>
        <taxon>Microthyriales</taxon>
        <taxon>Microthyriaceae</taxon>
        <taxon>Microthyrium</taxon>
    </lineage>
</organism>
<comment type="subcellular location">
    <subcellularLocation>
        <location evidence="1 8">Membrane</location>
        <topology evidence="1 8">Multi-pass membrane protein</topology>
    </subcellularLocation>
</comment>
<dbReference type="EMBL" id="MU004245">
    <property type="protein sequence ID" value="KAF2663414.1"/>
    <property type="molecule type" value="Genomic_DNA"/>
</dbReference>
<evidence type="ECO:0000256" key="5">
    <source>
        <dbReference type="ARBA" id="ARBA00022989"/>
    </source>
</evidence>
<evidence type="ECO:0000256" key="1">
    <source>
        <dbReference type="ARBA" id="ARBA00004141"/>
    </source>
</evidence>
<accession>A0A6A6TXM5</accession>
<feature type="transmembrane region" description="Helical" evidence="9">
    <location>
        <begin position="224"/>
        <end position="245"/>
    </location>
</feature>
<sequence length="286" mass="30336">MDVLRGVVKPVTQNLPTPIRDIGINILGPKCYANIILNVDLTDTACLKLAVSKALGIGIVGVSAIVKLPQLYNLVHSKSASGISLLSYLLETAAYVITLAYNARMGNPFSTYGENAFIAVQNVAIASLVLHYGGQSTGAAVFIAGLAAAAYALFAPGVIDMNTMSMLQAGAGVLGIASKVPQIATIWREGSTGQLSSFAVFNFLFGSLSRIFTTLQEVNDPVILYGYIAGFALNLVLAGQVLYYWNTPAKSSAKKNIPKIRVQNEKAESIPLEAPSRKGPTTRRRA</sequence>
<feature type="transmembrane region" description="Helical" evidence="9">
    <location>
        <begin position="85"/>
        <end position="103"/>
    </location>
</feature>
<dbReference type="PANTHER" id="PTHR12226">
    <property type="entry name" value="MANNOSE-P-DOLICHOL UTILIZATION DEFECT 1 LEC35 -RELATED"/>
    <property type="match status" value="1"/>
</dbReference>
<comment type="similarity">
    <text evidence="7 8">Belongs to the MPDU1 (TC 2.A.43.3) family.</text>
</comment>
<proteinExistence type="inferred from homology"/>
<protein>
    <recommendedName>
        <fullName evidence="8">Mannose-P-dolichol utilization defect 1 protein homolog</fullName>
    </recommendedName>
</protein>
<evidence type="ECO:0000256" key="4">
    <source>
        <dbReference type="ARBA" id="ARBA00022737"/>
    </source>
</evidence>
<feature type="transmembrane region" description="Helical" evidence="9">
    <location>
        <begin position="45"/>
        <end position="65"/>
    </location>
</feature>
<evidence type="ECO:0000313" key="11">
    <source>
        <dbReference type="Proteomes" id="UP000799302"/>
    </source>
</evidence>
<dbReference type="FunFam" id="1.20.1280.290:FF:000006">
    <property type="entry name" value="mannose-P-dolichol utilization defect 1 protein"/>
    <property type="match status" value="1"/>
</dbReference>
<keyword evidence="11" id="KW-1185">Reference proteome</keyword>
<reference evidence="10" key="1">
    <citation type="journal article" date="2020" name="Stud. Mycol.">
        <title>101 Dothideomycetes genomes: a test case for predicting lifestyles and emergence of pathogens.</title>
        <authorList>
            <person name="Haridas S."/>
            <person name="Albert R."/>
            <person name="Binder M."/>
            <person name="Bloem J."/>
            <person name="Labutti K."/>
            <person name="Salamov A."/>
            <person name="Andreopoulos B."/>
            <person name="Baker S."/>
            <person name="Barry K."/>
            <person name="Bills G."/>
            <person name="Bluhm B."/>
            <person name="Cannon C."/>
            <person name="Castanera R."/>
            <person name="Culley D."/>
            <person name="Daum C."/>
            <person name="Ezra D."/>
            <person name="Gonzalez J."/>
            <person name="Henrissat B."/>
            <person name="Kuo A."/>
            <person name="Liang C."/>
            <person name="Lipzen A."/>
            <person name="Lutzoni F."/>
            <person name="Magnuson J."/>
            <person name="Mondo S."/>
            <person name="Nolan M."/>
            <person name="Ohm R."/>
            <person name="Pangilinan J."/>
            <person name="Park H.-J."/>
            <person name="Ramirez L."/>
            <person name="Alfaro M."/>
            <person name="Sun H."/>
            <person name="Tritt A."/>
            <person name="Yoshinaga Y."/>
            <person name="Zwiers L.-H."/>
            <person name="Turgeon B."/>
            <person name="Goodwin S."/>
            <person name="Spatafora J."/>
            <person name="Crous P."/>
            <person name="Grigoriev I."/>
        </authorList>
    </citation>
    <scope>NUCLEOTIDE SEQUENCE</scope>
    <source>
        <strain evidence="10">CBS 115976</strain>
    </source>
</reference>
<keyword evidence="2" id="KW-0813">Transport</keyword>
<dbReference type="Proteomes" id="UP000799302">
    <property type="component" value="Unassembled WGS sequence"/>
</dbReference>
<dbReference type="Gene3D" id="1.20.1280.290">
    <property type="match status" value="2"/>
</dbReference>
<dbReference type="SMART" id="SM00679">
    <property type="entry name" value="CTNS"/>
    <property type="match status" value="2"/>
</dbReference>
<feature type="transmembrane region" description="Helical" evidence="9">
    <location>
        <begin position="115"/>
        <end position="133"/>
    </location>
</feature>
<keyword evidence="3 8" id="KW-0812">Transmembrane</keyword>
<evidence type="ECO:0000256" key="8">
    <source>
        <dbReference type="PIRNR" id="PIRNR023381"/>
    </source>
</evidence>
<keyword evidence="4" id="KW-0677">Repeat</keyword>
<dbReference type="OrthoDB" id="271506at2759"/>
<evidence type="ECO:0000256" key="6">
    <source>
        <dbReference type="ARBA" id="ARBA00023136"/>
    </source>
</evidence>
<feature type="transmembrane region" description="Helical" evidence="9">
    <location>
        <begin position="139"/>
        <end position="159"/>
    </location>
</feature>
<evidence type="ECO:0000313" key="10">
    <source>
        <dbReference type="EMBL" id="KAF2663414.1"/>
    </source>
</evidence>